<dbReference type="GO" id="GO:0004459">
    <property type="term" value="F:L-lactate dehydrogenase (NAD+) activity"/>
    <property type="evidence" value="ECO:0007669"/>
    <property type="project" value="TreeGrafter"/>
</dbReference>
<keyword evidence="3" id="KW-1185">Reference proteome</keyword>
<dbReference type="AlphaFoldDB" id="A0AAD1YPV5"/>
<dbReference type="Gene3D" id="3.90.110.10">
    <property type="entry name" value="Lactate dehydrogenase/glycoside hydrolase, family 4, C-terminal"/>
    <property type="match status" value="1"/>
</dbReference>
<name>A0AAD1YPV5_9LAMI</name>
<dbReference type="InterPro" id="IPR015955">
    <property type="entry name" value="Lactate_DH/Glyco_Ohase_4_C"/>
</dbReference>
<reference evidence="2" key="1">
    <citation type="submission" date="2023-05" db="EMBL/GenBank/DDBJ databases">
        <authorList>
            <person name="Huff M."/>
        </authorList>
    </citation>
    <scope>NUCLEOTIDE SEQUENCE</scope>
</reference>
<dbReference type="PANTHER" id="PTHR43128:SF16">
    <property type="entry name" value="L-LACTATE DEHYDROGENASE"/>
    <property type="match status" value="1"/>
</dbReference>
<sequence>MGGLQYLQFCFQGFSTRHLHVLSKPNSSITIPAFNASFPPSHYIYASKSFSHKLTIPPYSYSLNHKIINLSTTMSSLVYIFLYLYYLHACTGRPLAVFDQENSSQIQLSGKDVKTPGAEKFVMQGNFRAEYGEKTFYDAHAMKLNNQKAYIFKEGEDIKGNEVKISYFGKIFEGTAEKMERKREARSTLESLSKKANKNAISKESDNIEDIVKIVHERKTTNIHKEVVDGSYEVIRLKGDTSWSIGCSVASLARTILSYQRQIHPVSVLAKGLYDIEGGDMFPSLPEQLCRSGILGMTDVHLMGEEVQRLKTSVKLILELLSELAI</sequence>
<evidence type="ECO:0000313" key="3">
    <source>
        <dbReference type="Proteomes" id="UP000834106"/>
    </source>
</evidence>
<accession>A0AAD1YPV5</accession>
<dbReference type="InterPro" id="IPR022383">
    <property type="entry name" value="Lactate/malate_DH_C"/>
</dbReference>
<dbReference type="PANTHER" id="PTHR43128">
    <property type="entry name" value="L-2-HYDROXYCARBOXYLATE DEHYDROGENASE (NAD(P)(+))"/>
    <property type="match status" value="1"/>
</dbReference>
<gene>
    <name evidence="2" type="ORF">FPE_LOCUS2785</name>
</gene>
<protein>
    <recommendedName>
        <fullName evidence="1">Lactate/malate dehydrogenase C-terminal domain-containing protein</fullName>
    </recommendedName>
</protein>
<proteinExistence type="predicted"/>
<dbReference type="GO" id="GO:0006089">
    <property type="term" value="P:lactate metabolic process"/>
    <property type="evidence" value="ECO:0007669"/>
    <property type="project" value="TreeGrafter"/>
</dbReference>
<dbReference type="EMBL" id="OU503037">
    <property type="protein sequence ID" value="CAI9755354.1"/>
    <property type="molecule type" value="Genomic_DNA"/>
</dbReference>
<dbReference type="SUPFAM" id="SSF56327">
    <property type="entry name" value="LDH C-terminal domain-like"/>
    <property type="match status" value="1"/>
</dbReference>
<organism evidence="2 3">
    <name type="scientific">Fraxinus pennsylvanica</name>
    <dbReference type="NCBI Taxonomy" id="56036"/>
    <lineage>
        <taxon>Eukaryota</taxon>
        <taxon>Viridiplantae</taxon>
        <taxon>Streptophyta</taxon>
        <taxon>Embryophyta</taxon>
        <taxon>Tracheophyta</taxon>
        <taxon>Spermatophyta</taxon>
        <taxon>Magnoliopsida</taxon>
        <taxon>eudicotyledons</taxon>
        <taxon>Gunneridae</taxon>
        <taxon>Pentapetalae</taxon>
        <taxon>asterids</taxon>
        <taxon>lamiids</taxon>
        <taxon>Lamiales</taxon>
        <taxon>Oleaceae</taxon>
        <taxon>Oleeae</taxon>
        <taxon>Fraxinus</taxon>
    </lineage>
</organism>
<evidence type="ECO:0000259" key="1">
    <source>
        <dbReference type="Pfam" id="PF02866"/>
    </source>
</evidence>
<dbReference type="Proteomes" id="UP000834106">
    <property type="component" value="Chromosome 2"/>
</dbReference>
<feature type="domain" description="Lactate/malate dehydrogenase C-terminal" evidence="1">
    <location>
        <begin position="214"/>
        <end position="317"/>
    </location>
</feature>
<evidence type="ECO:0000313" key="2">
    <source>
        <dbReference type="EMBL" id="CAI9755354.1"/>
    </source>
</evidence>
<dbReference type="Pfam" id="PF02866">
    <property type="entry name" value="Ldh_1_C"/>
    <property type="match status" value="1"/>
</dbReference>